<dbReference type="KEGG" id="acan:ACA1_149820"/>
<dbReference type="GO" id="GO:0005762">
    <property type="term" value="C:mitochondrial large ribosomal subunit"/>
    <property type="evidence" value="ECO:0007669"/>
    <property type="project" value="TreeGrafter"/>
</dbReference>
<accession>L8HB92</accession>
<dbReference type="OMA" id="MEAYNCW"/>
<dbReference type="Pfam" id="PF05046">
    <property type="entry name" value="Img2"/>
    <property type="match status" value="1"/>
</dbReference>
<keyword evidence="4" id="KW-0496">Mitochondrion</keyword>
<dbReference type="VEuPathDB" id="AmoebaDB:ACA1_149820"/>
<evidence type="ECO:0000256" key="1">
    <source>
        <dbReference type="ARBA" id="ARBA00004173"/>
    </source>
</evidence>
<dbReference type="PANTHER" id="PTHR13477">
    <property type="entry name" value="MITOCHONDRIAL 39S RIBOSOMAL PROTEIN L49"/>
    <property type="match status" value="1"/>
</dbReference>
<dbReference type="RefSeq" id="XP_004351571.1">
    <property type="nucleotide sequence ID" value="XM_004351519.1"/>
</dbReference>
<dbReference type="GeneID" id="14923753"/>
<dbReference type="Gene3D" id="3.30.780.10">
    <property type="entry name" value="SUI1-like domain"/>
    <property type="match status" value="1"/>
</dbReference>
<gene>
    <name evidence="7" type="ORF">ACA1_149820</name>
</gene>
<dbReference type="GO" id="GO:0003735">
    <property type="term" value="F:structural constituent of ribosome"/>
    <property type="evidence" value="ECO:0007669"/>
    <property type="project" value="InterPro"/>
</dbReference>
<dbReference type="AlphaFoldDB" id="L8HB92"/>
<evidence type="ECO:0000313" key="8">
    <source>
        <dbReference type="Proteomes" id="UP000011083"/>
    </source>
</evidence>
<evidence type="ECO:0000256" key="2">
    <source>
        <dbReference type="ARBA" id="ARBA00005677"/>
    </source>
</evidence>
<proteinExistence type="inferred from homology"/>
<protein>
    <recommendedName>
        <fullName evidence="6">Large ribosomal subunit protein mL49</fullName>
    </recommendedName>
</protein>
<dbReference type="GO" id="GO:0006412">
    <property type="term" value="P:translation"/>
    <property type="evidence" value="ECO:0007669"/>
    <property type="project" value="InterPro"/>
</dbReference>
<evidence type="ECO:0000256" key="6">
    <source>
        <dbReference type="ARBA" id="ARBA00035191"/>
    </source>
</evidence>
<comment type="similarity">
    <text evidence="2">Belongs to the mitochondrion-specific ribosomal protein mL49 family.</text>
</comment>
<dbReference type="InterPro" id="IPR007740">
    <property type="entry name" value="Ribosomal_mL49"/>
</dbReference>
<dbReference type="PANTHER" id="PTHR13477:SF0">
    <property type="entry name" value="LARGE RIBOSOMAL SUBUNIT PROTEIN ML49"/>
    <property type="match status" value="1"/>
</dbReference>
<evidence type="ECO:0000256" key="3">
    <source>
        <dbReference type="ARBA" id="ARBA00022980"/>
    </source>
</evidence>
<organism evidence="7 8">
    <name type="scientific">Acanthamoeba castellanii (strain ATCC 30010 / Neff)</name>
    <dbReference type="NCBI Taxonomy" id="1257118"/>
    <lineage>
        <taxon>Eukaryota</taxon>
        <taxon>Amoebozoa</taxon>
        <taxon>Discosea</taxon>
        <taxon>Longamoebia</taxon>
        <taxon>Centramoebida</taxon>
        <taxon>Acanthamoebidae</taxon>
        <taxon>Acanthamoeba</taxon>
    </lineage>
</organism>
<keyword evidence="8" id="KW-1185">Reference proteome</keyword>
<dbReference type="EMBL" id="KB007870">
    <property type="protein sequence ID" value="ELR22794.1"/>
    <property type="molecule type" value="Genomic_DNA"/>
</dbReference>
<evidence type="ECO:0000313" key="7">
    <source>
        <dbReference type="EMBL" id="ELR22794.1"/>
    </source>
</evidence>
<name>L8HB92_ACACF</name>
<dbReference type="OrthoDB" id="19439at2759"/>
<comment type="subcellular location">
    <subcellularLocation>
        <location evidence="1">Mitochondrion</location>
    </subcellularLocation>
</comment>
<sequence>MEAYNCWFYFDFRHLRDCRAGPTGYKPPLGNTDALPFRVLRTKSGRLPIYTDYKNGRTKKITILRKFSGDRKELREEVWRVLGGPKNPGLEVVERAGSLEIKGDYTWQLQMWLKRLGF</sequence>
<dbReference type="STRING" id="1257118.L8HB92"/>
<dbReference type="Proteomes" id="UP000011083">
    <property type="component" value="Unassembled WGS sequence"/>
</dbReference>
<evidence type="ECO:0000256" key="5">
    <source>
        <dbReference type="ARBA" id="ARBA00023274"/>
    </source>
</evidence>
<evidence type="ECO:0000256" key="4">
    <source>
        <dbReference type="ARBA" id="ARBA00023128"/>
    </source>
</evidence>
<keyword evidence="5" id="KW-0687">Ribonucleoprotein</keyword>
<reference evidence="7 8" key="1">
    <citation type="journal article" date="2013" name="Genome Biol.">
        <title>Genome of Acanthamoeba castellanii highlights extensive lateral gene transfer and early evolution of tyrosine kinase signaling.</title>
        <authorList>
            <person name="Clarke M."/>
            <person name="Lohan A.J."/>
            <person name="Liu B."/>
            <person name="Lagkouvardos I."/>
            <person name="Roy S."/>
            <person name="Zafar N."/>
            <person name="Bertelli C."/>
            <person name="Schilde C."/>
            <person name="Kianianmomeni A."/>
            <person name="Burglin T.R."/>
            <person name="Frech C."/>
            <person name="Turcotte B."/>
            <person name="Kopec K.O."/>
            <person name="Synnott J.M."/>
            <person name="Choo C."/>
            <person name="Paponov I."/>
            <person name="Finkler A."/>
            <person name="Soon Heng Tan C."/>
            <person name="Hutchins A.P."/>
            <person name="Weinmeier T."/>
            <person name="Rattei T."/>
            <person name="Chu J.S."/>
            <person name="Gimenez G."/>
            <person name="Irimia M."/>
            <person name="Rigden D.J."/>
            <person name="Fitzpatrick D.A."/>
            <person name="Lorenzo-Morales J."/>
            <person name="Bateman A."/>
            <person name="Chiu C.H."/>
            <person name="Tang P."/>
            <person name="Hegemann P."/>
            <person name="Fromm H."/>
            <person name="Raoult D."/>
            <person name="Greub G."/>
            <person name="Miranda-Saavedra D."/>
            <person name="Chen N."/>
            <person name="Nash P."/>
            <person name="Ginger M.L."/>
            <person name="Horn M."/>
            <person name="Schaap P."/>
            <person name="Caler L."/>
            <person name="Loftus B."/>
        </authorList>
    </citation>
    <scope>NUCLEOTIDE SEQUENCE [LARGE SCALE GENOMIC DNA]</scope>
    <source>
        <strain evidence="7 8">Neff</strain>
    </source>
</reference>
<keyword evidence="3 7" id="KW-0689">Ribosomal protein</keyword>